<dbReference type="Gene3D" id="3.40.50.300">
    <property type="entry name" value="P-loop containing nucleotide triphosphate hydrolases"/>
    <property type="match status" value="2"/>
</dbReference>
<accession>A0A6S6TD36</accession>
<proteinExistence type="predicted"/>
<reference evidence="3" key="1">
    <citation type="submission" date="2020-01" db="EMBL/GenBank/DDBJ databases">
        <authorList>
            <person name="Meier V. D."/>
            <person name="Meier V D."/>
        </authorList>
    </citation>
    <scope>NUCLEOTIDE SEQUENCE</scope>
    <source>
        <strain evidence="3">HLG_WM_MAG_07</strain>
    </source>
</reference>
<gene>
    <name evidence="3" type="ORF">HELGO_WM40470</name>
</gene>
<name>A0A6S6TD36_9GAMM</name>
<keyword evidence="3" id="KW-0378">Hydrolase</keyword>
<dbReference type="PANTHER" id="PTHR42957:SF1">
    <property type="entry name" value="HELICASE MJ1565-RELATED"/>
    <property type="match status" value="1"/>
</dbReference>
<sequence>MRKYKNKKINKNKNINTSLIDTLKNKDIFRENIEKNIGSLYSANDILNREFSLFHIEELTFEEDSPRKEAFENVLGALRIEGVNFVYLLLGNKQGVSFYFGIVKDKHYTKDLELDVDDIGKVILKSNIEGNFRGSKITEIVGDDKQTIRDTLDSMQSFARVDGVPSVNEDSENFQGVDRLVDVMLGDEFALMVLADPLSLEEIHDIERSLDDIYNELSPLAKMNLQETHGKTKTSGSSIGKSSSDTTGESTSYSHADALGSSKGTSKSNSKQGSSTGSSDSSTEGSSQNKTETQGSGTSNSKTTGESVNETKSDTENTGASKSREYADKSVNEWMKYIDEVLSARLDYGRSKGIFHSGIYLFAKNKGNLLKLGNTVCSLFSGISDNKAPLKLSYVSNDREIASVKHFQLPVSGISASQNEKNARLLFSKYGNKVASWFSTNELSVIAGLPQKEVVGLPLREEVEFGLNVKQHTIHAENLLPLGNLVRSGSQLDIAIDLDKSHLNKHTFITGVTGSGKTTTCHRLLDSADMPFMVIEPAKTEYRILTQLHDDLIIFTLGDDTVAPFRLNPFEFFPHENITSRVDMIKANIEAAFDMEAAIPQLIEAALYECYKLCGWDIATSTNTKYDKPFEDGVYAFPTLSDLLEQVPKIVEQQGFDDRLKNDYIGSIKARLQGLLIGSKGLMINTPRSIDFKNLIEMKVILELEEIKNGGEKSLIMGFVLINLNEAIKAQYESYKNAGKTFKHITLIEEAHRLLSKYMPGDNPNKKLGVETFADMLAEVRKYGESLIIVDQIPNKLTPEVLKNTNTKIVHKLFAQDDKEAIGNTMALDDEQKKFLSNLEVGRAIVSSQNLEKPLQVQVMQLERMSTTESAIIDKAQIRTLCLSFYQKHYKKGLIKGLEHYSNQPSLAQIEEYLGSTMNGLAREWLQLCSDPANASHDTFRSVKNYLIKNELNDRQNFVADYLASMLYQEHDLSRKERQAFLKSFINDVLNEKNSFTRDDKAMLRIKV</sequence>
<protein>
    <submittedName>
        <fullName evidence="3">Bipolar DNA helicase HerA</fullName>
    </submittedName>
</protein>
<dbReference type="InterPro" id="IPR008571">
    <property type="entry name" value="HerA-like"/>
</dbReference>
<dbReference type="InterPro" id="IPR002789">
    <property type="entry name" value="HerA_central"/>
</dbReference>
<dbReference type="SUPFAM" id="SSF52540">
    <property type="entry name" value="P-loop containing nucleoside triphosphate hydrolases"/>
    <property type="match status" value="1"/>
</dbReference>
<keyword evidence="3" id="KW-0547">Nucleotide-binding</keyword>
<dbReference type="Pfam" id="PF01935">
    <property type="entry name" value="DUF87"/>
    <property type="match status" value="1"/>
</dbReference>
<feature type="domain" description="Helicase HerA central" evidence="2">
    <location>
        <begin position="481"/>
        <end position="527"/>
    </location>
</feature>
<dbReference type="InterPro" id="IPR027417">
    <property type="entry name" value="P-loop_NTPase"/>
</dbReference>
<dbReference type="GO" id="GO:0004386">
    <property type="term" value="F:helicase activity"/>
    <property type="evidence" value="ECO:0007669"/>
    <property type="project" value="UniProtKB-KW"/>
</dbReference>
<evidence type="ECO:0000256" key="1">
    <source>
        <dbReference type="SAM" id="MobiDB-lite"/>
    </source>
</evidence>
<feature type="region of interest" description="Disordered" evidence="1">
    <location>
        <begin position="226"/>
        <end position="324"/>
    </location>
</feature>
<dbReference type="EMBL" id="CACVAY010000069">
    <property type="protein sequence ID" value="CAA6814439.1"/>
    <property type="molecule type" value="Genomic_DNA"/>
</dbReference>
<keyword evidence="3" id="KW-0347">Helicase</keyword>
<dbReference type="PANTHER" id="PTHR42957">
    <property type="entry name" value="HELICASE MJ1565-RELATED"/>
    <property type="match status" value="1"/>
</dbReference>
<feature type="compositionally biased region" description="Polar residues" evidence="1">
    <location>
        <begin position="288"/>
        <end position="308"/>
    </location>
</feature>
<feature type="compositionally biased region" description="Low complexity" evidence="1">
    <location>
        <begin position="260"/>
        <end position="287"/>
    </location>
</feature>
<evidence type="ECO:0000259" key="2">
    <source>
        <dbReference type="Pfam" id="PF01935"/>
    </source>
</evidence>
<organism evidence="3">
    <name type="scientific">uncultured Thiotrichaceae bacterium</name>
    <dbReference type="NCBI Taxonomy" id="298394"/>
    <lineage>
        <taxon>Bacteria</taxon>
        <taxon>Pseudomonadati</taxon>
        <taxon>Pseudomonadota</taxon>
        <taxon>Gammaproteobacteria</taxon>
        <taxon>Thiotrichales</taxon>
        <taxon>Thiotrichaceae</taxon>
        <taxon>environmental samples</taxon>
    </lineage>
</organism>
<evidence type="ECO:0000313" key="3">
    <source>
        <dbReference type="EMBL" id="CAA6814439.1"/>
    </source>
</evidence>
<dbReference type="AlphaFoldDB" id="A0A6S6TD36"/>
<feature type="compositionally biased region" description="Low complexity" evidence="1">
    <location>
        <begin position="233"/>
        <end position="248"/>
    </location>
</feature>
<keyword evidence="3" id="KW-0067">ATP-binding</keyword>